<protein>
    <submittedName>
        <fullName evidence="1">Cytochrome oxidase subunit 1</fullName>
    </submittedName>
</protein>
<organism evidence="1">
    <name type="scientific">Typhlatya rogersi</name>
    <dbReference type="NCBI Taxonomy" id="859807"/>
    <lineage>
        <taxon>Eukaryota</taxon>
        <taxon>Metazoa</taxon>
        <taxon>Ecdysozoa</taxon>
        <taxon>Arthropoda</taxon>
        <taxon>Crustacea</taxon>
        <taxon>Multicrustacea</taxon>
        <taxon>Malacostraca</taxon>
        <taxon>Eumalacostraca</taxon>
        <taxon>Eucarida</taxon>
        <taxon>Decapoda</taxon>
        <taxon>Pleocyemata</taxon>
        <taxon>Caridea</taxon>
        <taxon>Atyoidea</taxon>
        <taxon>Atyidae</taxon>
        <taxon>Typhlatya</taxon>
    </lineage>
</organism>
<gene>
    <name evidence="1" type="primary">COI-PAT</name>
</gene>
<proteinExistence type="predicted"/>
<geneLocation type="mitochondrion" evidence="1"/>
<evidence type="ECO:0000313" key="1">
    <source>
        <dbReference type="EMBL" id="CCH22467.1"/>
    </source>
</evidence>
<feature type="non-terminal residue" evidence="1">
    <location>
        <position position="1"/>
    </location>
</feature>
<name>M1WPK6_9EUCA</name>
<feature type="non-terminal residue" evidence="1">
    <location>
        <position position="41"/>
    </location>
</feature>
<keyword evidence="1" id="KW-0496">Mitochondrion</keyword>
<reference evidence="1" key="1">
    <citation type="journal article" date="2013" name="J. Biogeogr.">
        <title>Historical biogeography and phylogeny of Typhlatya cave shrimps (Decapoda: Atyidae) based on mitochondrial and nuclear data.</title>
        <authorList>
            <person name="Botello A."/>
            <person name="Iliffe T.M."/>
            <person name="Alvarez F."/>
            <person name="Juan C."/>
            <person name="Pons J."/>
            <person name="Jaume D."/>
        </authorList>
    </citation>
    <scope>NUCLEOTIDE SEQUENCE</scope>
</reference>
<sequence length="41" mass="4989">AYRKSSVYKKSNLWYFSNNLCHASNWYSSFRRLSPPYIYCS</sequence>
<accession>M1WPK6</accession>
<dbReference type="AlphaFoldDB" id="M1WPK6"/>
<dbReference type="EMBL" id="HE800931">
    <property type="protein sequence ID" value="CCH22467.1"/>
    <property type="molecule type" value="Genomic_DNA"/>
</dbReference>